<evidence type="ECO:0000313" key="2">
    <source>
        <dbReference type="Proteomes" id="UP000034273"/>
    </source>
</evidence>
<sequence>MTAPGTGKIRLRGVLTFHSETGTEGGFWAFQDERFITKNTTHFACTKCHHYWDKEKDPEGPPAFDDSDSRYCAPLEHTFELISDENWSYDGLHILHNGDELTIFSKDDSSVVWSGTIELTTFTSFTEHADGWWIHSDQNGVPRHIWATWFFQEYPAFLTPAK</sequence>
<accession>A0A0G1ZTT8</accession>
<dbReference type="Proteomes" id="UP000034273">
    <property type="component" value="Unassembled WGS sequence"/>
</dbReference>
<reference evidence="1 2" key="1">
    <citation type="journal article" date="2015" name="Nature">
        <title>rRNA introns, odd ribosomes, and small enigmatic genomes across a large radiation of phyla.</title>
        <authorList>
            <person name="Brown C.T."/>
            <person name="Hug L.A."/>
            <person name="Thomas B.C."/>
            <person name="Sharon I."/>
            <person name="Castelle C.J."/>
            <person name="Singh A."/>
            <person name="Wilkins M.J."/>
            <person name="Williams K.H."/>
            <person name="Banfield J.F."/>
        </authorList>
    </citation>
    <scope>NUCLEOTIDE SEQUENCE [LARGE SCALE GENOMIC DNA]</scope>
</reference>
<dbReference type="STRING" id="1618671.UY67_C0031G0018"/>
<protein>
    <submittedName>
        <fullName evidence="1">Uncharacterized protein</fullName>
    </submittedName>
</protein>
<evidence type="ECO:0000313" key="1">
    <source>
        <dbReference type="EMBL" id="KKW22969.1"/>
    </source>
</evidence>
<dbReference type="AlphaFoldDB" id="A0A0G1ZTT8"/>
<name>A0A0G1ZTT8_9BACT</name>
<organism evidence="1 2">
    <name type="scientific">Candidatus Kaiserbacteria bacterium GW2011_GWA2_52_12</name>
    <dbReference type="NCBI Taxonomy" id="1618671"/>
    <lineage>
        <taxon>Bacteria</taxon>
        <taxon>Candidatus Kaiseribacteriota</taxon>
    </lineage>
</organism>
<proteinExistence type="predicted"/>
<comment type="caution">
    <text evidence="1">The sequence shown here is derived from an EMBL/GenBank/DDBJ whole genome shotgun (WGS) entry which is preliminary data.</text>
</comment>
<gene>
    <name evidence="1" type="ORF">UY67_C0031G0018</name>
</gene>
<dbReference type="EMBL" id="LCQW01000031">
    <property type="protein sequence ID" value="KKW22969.1"/>
    <property type="molecule type" value="Genomic_DNA"/>
</dbReference>